<accession>A0A1R2CAW7</accession>
<evidence type="ECO:0000313" key="2">
    <source>
        <dbReference type="EMBL" id="OMJ90570.1"/>
    </source>
</evidence>
<organism evidence="1 3">
    <name type="scientific">Stentor coeruleus</name>
    <dbReference type="NCBI Taxonomy" id="5963"/>
    <lineage>
        <taxon>Eukaryota</taxon>
        <taxon>Sar</taxon>
        <taxon>Alveolata</taxon>
        <taxon>Ciliophora</taxon>
        <taxon>Postciliodesmatophora</taxon>
        <taxon>Heterotrichea</taxon>
        <taxon>Heterotrichida</taxon>
        <taxon>Stentoridae</taxon>
        <taxon>Stentor</taxon>
    </lineage>
</organism>
<evidence type="ECO:0000313" key="1">
    <source>
        <dbReference type="EMBL" id="OMJ86146.1"/>
    </source>
</evidence>
<dbReference type="EMBL" id="MPUH01000215">
    <property type="protein sequence ID" value="OMJ86146.1"/>
    <property type="molecule type" value="Genomic_DNA"/>
</dbReference>
<reference evidence="1 3" key="1">
    <citation type="submission" date="2016-11" db="EMBL/GenBank/DDBJ databases">
        <title>The macronuclear genome of Stentor coeruleus: a giant cell with tiny introns.</title>
        <authorList>
            <person name="Slabodnick M."/>
            <person name="Ruby J.G."/>
            <person name="Reiff S.B."/>
            <person name="Swart E.C."/>
            <person name="Gosai S."/>
            <person name="Prabakaran S."/>
            <person name="Witkowska E."/>
            <person name="Larue G.E."/>
            <person name="Fisher S."/>
            <person name="Freeman R.M."/>
            <person name="Gunawardena J."/>
            <person name="Chu W."/>
            <person name="Stover N.A."/>
            <person name="Gregory B.D."/>
            <person name="Nowacki M."/>
            <person name="Derisi J."/>
            <person name="Roy S.W."/>
            <person name="Marshall W.F."/>
            <person name="Sood P."/>
        </authorList>
    </citation>
    <scope>NUCLEOTIDE SEQUENCE [LARGE SCALE GENOMIC DNA]</scope>
    <source>
        <strain evidence="1">WM001</strain>
    </source>
</reference>
<dbReference type="AlphaFoldDB" id="A0A1R2CAW7"/>
<protein>
    <submittedName>
        <fullName evidence="1">Uncharacterized protein</fullName>
    </submittedName>
</protein>
<dbReference type="Proteomes" id="UP000187209">
    <property type="component" value="Unassembled WGS sequence"/>
</dbReference>
<comment type="caution">
    <text evidence="1">The sequence shown here is derived from an EMBL/GenBank/DDBJ whole genome shotgun (WGS) entry which is preliminary data.</text>
</comment>
<evidence type="ECO:0000313" key="3">
    <source>
        <dbReference type="Proteomes" id="UP000187209"/>
    </source>
</evidence>
<sequence>MNFSIFDYLCCSKPSPLVTFQHTKVEHTTTCAYIDLFCYMERTVIMDSDYLCVTHNFNKKSKKIPIMRDIGNVSGVARVSFPNEPGHYTVNYIRKDDNREAILGYISIPILMTREPQQNTFDTENYSPKFLNSMQNPFTVFSTKSFEKTWQSQVEPTDSIDLSKCQYFRGS</sequence>
<gene>
    <name evidence="1" type="ORF">SteCoe_12422</name>
    <name evidence="2" type="ORF">SteCoe_7067</name>
</gene>
<proteinExistence type="predicted"/>
<dbReference type="EMBL" id="MPUH01000100">
    <property type="protein sequence ID" value="OMJ90570.1"/>
    <property type="molecule type" value="Genomic_DNA"/>
</dbReference>
<name>A0A1R2CAW7_9CILI</name>
<keyword evidence="3" id="KW-1185">Reference proteome</keyword>
<dbReference type="OrthoDB" id="323552at2759"/>